<dbReference type="CDD" id="cd00033">
    <property type="entry name" value="CCP"/>
    <property type="match status" value="1"/>
</dbReference>
<dbReference type="PANTHER" id="PTHR10573">
    <property type="entry name" value="INTERLEUKIN-2 RECEPTOR ALPHA CHAIN"/>
    <property type="match status" value="1"/>
</dbReference>
<keyword evidence="10" id="KW-1015">Disulfide bond</keyword>
<comment type="subcellular location">
    <subcellularLocation>
        <location evidence="2">Membrane</location>
        <topology evidence="2">Single-pass type I membrane protein</topology>
    </subcellularLocation>
</comment>
<comment type="subunit">
    <text evidence="13">Non-covalent dimer of an alpha and a beta subunit. IL2R exists in 3 different forms: a high affinity dimer, an intermediate affinity monomer (beta subunit), and a low affinity monomer (alpha subunit). The high and intermediate affinity forms also associate with a gamma subunit.</text>
</comment>
<dbReference type="InterPro" id="IPR035976">
    <property type="entry name" value="Sushi/SCR/CCP_sf"/>
</dbReference>
<keyword evidence="4" id="KW-0812">Transmembrane</keyword>
<dbReference type="GO" id="GO:0004911">
    <property type="term" value="F:interleukin-2 receptor activity"/>
    <property type="evidence" value="ECO:0007669"/>
    <property type="project" value="InterPro"/>
</dbReference>
<dbReference type="GO" id="GO:0002376">
    <property type="term" value="P:immune system process"/>
    <property type="evidence" value="ECO:0007669"/>
    <property type="project" value="UniProtKB-KW"/>
</dbReference>
<evidence type="ECO:0000313" key="17">
    <source>
        <dbReference type="Proteomes" id="UP000694559"/>
    </source>
</evidence>
<keyword evidence="7" id="KW-0391">Immunity</keyword>
<dbReference type="SUPFAM" id="SSF57535">
    <property type="entry name" value="Complement control module/SCR domain"/>
    <property type="match status" value="1"/>
</dbReference>
<keyword evidence="9" id="KW-0472">Membrane</keyword>
<dbReference type="InterPro" id="IPR015486">
    <property type="entry name" value="IL-2_rcpt_alpha"/>
</dbReference>
<comment type="function">
    <text evidence="1">Receptor for interleukin-2. The receptor is involved in the regulation of immune tolerance by controlling regulatory T cells (TREGs) activity. TREGs suppress the activation and expansion of autoreactive T-cells.</text>
</comment>
<keyword evidence="11" id="KW-0675">Receptor</keyword>
<keyword evidence="6" id="KW-0677">Repeat</keyword>
<accession>A0A8C6X9Z8</accession>
<evidence type="ECO:0000259" key="15">
    <source>
        <dbReference type="PROSITE" id="PS50923"/>
    </source>
</evidence>
<evidence type="ECO:0000256" key="13">
    <source>
        <dbReference type="ARBA" id="ARBA00025938"/>
    </source>
</evidence>
<comment type="caution">
    <text evidence="14">Lacks conserved residue(s) required for the propagation of feature annotation.</text>
</comment>
<dbReference type="AlphaFoldDB" id="A0A8C6X9Z8"/>
<sequence length="173" mass="19006">GALRLTCRSGLFSFFTDECPEPDTTQFGEYYMDQYVVGTWVRYNCVEGYKRHGGRSNIIICRKVSGVISVYYFLVFSLSLCPPPLGFCGVPVPLKHATAKVMKYKVGQKLTFKHLNGSQARAPIPGIITCENSCGIAAWSSLNPQCTDDIGLVSGKQCLNAGKRAVQDICCVF</sequence>
<evidence type="ECO:0000256" key="5">
    <source>
        <dbReference type="ARBA" id="ARBA00022729"/>
    </source>
</evidence>
<evidence type="ECO:0000256" key="11">
    <source>
        <dbReference type="ARBA" id="ARBA00023170"/>
    </source>
</evidence>
<reference evidence="16" key="2">
    <citation type="submission" date="2025-09" db="UniProtKB">
        <authorList>
            <consortium name="Ensembl"/>
        </authorList>
    </citation>
    <scope>IDENTIFICATION</scope>
</reference>
<keyword evidence="5" id="KW-0732">Signal</keyword>
<dbReference type="InterPro" id="IPR000436">
    <property type="entry name" value="Sushi_SCR_CCP_dom"/>
</dbReference>
<name>A0A8C6X9Z8_NAJNA</name>
<evidence type="ECO:0000256" key="8">
    <source>
        <dbReference type="ARBA" id="ARBA00022989"/>
    </source>
</evidence>
<dbReference type="Pfam" id="PF00084">
    <property type="entry name" value="Sushi"/>
    <property type="match status" value="1"/>
</dbReference>
<dbReference type="PROSITE" id="PS50923">
    <property type="entry name" value="SUSHI"/>
    <property type="match status" value="1"/>
</dbReference>
<evidence type="ECO:0000256" key="10">
    <source>
        <dbReference type="ARBA" id="ARBA00023157"/>
    </source>
</evidence>
<dbReference type="Ensembl" id="ENSNNAT00000011640.1">
    <property type="protein sequence ID" value="ENSNNAP00000011131.1"/>
    <property type="gene ID" value="ENSNNAG00000007414.1"/>
</dbReference>
<evidence type="ECO:0000256" key="7">
    <source>
        <dbReference type="ARBA" id="ARBA00022859"/>
    </source>
</evidence>
<dbReference type="GO" id="GO:0016020">
    <property type="term" value="C:membrane"/>
    <property type="evidence" value="ECO:0007669"/>
    <property type="project" value="UniProtKB-SubCell"/>
</dbReference>
<evidence type="ECO:0000256" key="3">
    <source>
        <dbReference type="ARBA" id="ARBA00013445"/>
    </source>
</evidence>
<feature type="domain" description="Sushi" evidence="15">
    <location>
        <begin position="17"/>
        <end position="83"/>
    </location>
</feature>
<dbReference type="SMART" id="SM00032">
    <property type="entry name" value="CCP"/>
    <property type="match status" value="2"/>
</dbReference>
<dbReference type="GeneTree" id="ENSGT00960000189532"/>
<reference evidence="16" key="1">
    <citation type="submission" date="2025-08" db="UniProtKB">
        <authorList>
            <consortium name="Ensembl"/>
        </authorList>
    </citation>
    <scope>IDENTIFICATION</scope>
</reference>
<evidence type="ECO:0000256" key="4">
    <source>
        <dbReference type="ARBA" id="ARBA00022692"/>
    </source>
</evidence>
<evidence type="ECO:0000256" key="14">
    <source>
        <dbReference type="PROSITE-ProRule" id="PRU00302"/>
    </source>
</evidence>
<evidence type="ECO:0000256" key="1">
    <source>
        <dbReference type="ARBA" id="ARBA00002381"/>
    </source>
</evidence>
<evidence type="ECO:0000313" key="16">
    <source>
        <dbReference type="Ensembl" id="ENSNNAP00000011131.1"/>
    </source>
</evidence>
<dbReference type="Gene3D" id="2.10.70.10">
    <property type="entry name" value="Complement Module, domain 1"/>
    <property type="match status" value="1"/>
</dbReference>
<dbReference type="GO" id="GO:0006954">
    <property type="term" value="P:inflammatory response"/>
    <property type="evidence" value="ECO:0007669"/>
    <property type="project" value="TreeGrafter"/>
</dbReference>
<keyword evidence="12" id="KW-0325">Glycoprotein</keyword>
<organism evidence="16 17">
    <name type="scientific">Naja naja</name>
    <name type="common">Indian cobra</name>
    <dbReference type="NCBI Taxonomy" id="35670"/>
    <lineage>
        <taxon>Eukaryota</taxon>
        <taxon>Metazoa</taxon>
        <taxon>Chordata</taxon>
        <taxon>Craniata</taxon>
        <taxon>Vertebrata</taxon>
        <taxon>Euteleostomi</taxon>
        <taxon>Lepidosauria</taxon>
        <taxon>Squamata</taxon>
        <taxon>Bifurcata</taxon>
        <taxon>Unidentata</taxon>
        <taxon>Episquamata</taxon>
        <taxon>Toxicofera</taxon>
        <taxon>Serpentes</taxon>
        <taxon>Colubroidea</taxon>
        <taxon>Elapidae</taxon>
        <taxon>Elapinae</taxon>
        <taxon>Naja</taxon>
    </lineage>
</organism>
<keyword evidence="17" id="KW-1185">Reference proteome</keyword>
<dbReference type="GO" id="GO:0019976">
    <property type="term" value="F:interleukin-2 binding"/>
    <property type="evidence" value="ECO:0007669"/>
    <property type="project" value="InterPro"/>
</dbReference>
<evidence type="ECO:0000256" key="6">
    <source>
        <dbReference type="ARBA" id="ARBA00022737"/>
    </source>
</evidence>
<proteinExistence type="predicted"/>
<protein>
    <recommendedName>
        <fullName evidence="3">Interleukin-2 receptor subunit alpha</fullName>
    </recommendedName>
</protein>
<dbReference type="PANTHER" id="PTHR10573:SF0">
    <property type="entry name" value="INTERLEUKIN-2 RECEPTOR SUBUNIT ALPHA"/>
    <property type="match status" value="1"/>
</dbReference>
<dbReference type="Proteomes" id="UP000694559">
    <property type="component" value="Unplaced"/>
</dbReference>
<keyword evidence="14" id="KW-0768">Sushi</keyword>
<keyword evidence="8" id="KW-1133">Transmembrane helix</keyword>
<evidence type="ECO:0000256" key="9">
    <source>
        <dbReference type="ARBA" id="ARBA00023136"/>
    </source>
</evidence>
<evidence type="ECO:0000256" key="2">
    <source>
        <dbReference type="ARBA" id="ARBA00004479"/>
    </source>
</evidence>
<evidence type="ECO:0000256" key="12">
    <source>
        <dbReference type="ARBA" id="ARBA00023180"/>
    </source>
</evidence>